<dbReference type="RefSeq" id="WP_106178779.1">
    <property type="nucleotide sequence ID" value="NZ_PVNH01000004.1"/>
</dbReference>
<dbReference type="Pfam" id="PF03713">
    <property type="entry name" value="DUF305"/>
    <property type="match status" value="1"/>
</dbReference>
<dbReference type="OrthoDB" id="26872at2"/>
<gene>
    <name evidence="3" type="ORF">B0I33_104531</name>
</gene>
<feature type="domain" description="DUF305" evidence="2">
    <location>
        <begin position="68"/>
        <end position="208"/>
    </location>
</feature>
<dbReference type="PROSITE" id="PS51257">
    <property type="entry name" value="PROKAR_LIPOPROTEIN"/>
    <property type="match status" value="1"/>
</dbReference>
<keyword evidence="1" id="KW-0732">Signal</keyword>
<feature type="signal peptide" evidence="1">
    <location>
        <begin position="1"/>
        <end position="27"/>
    </location>
</feature>
<sequence>MGRAGRGWLAGCVAAVFVVAGCTGGQADEDGQAGDAPGVIVPGGPGERATVLPADQAGGAATKPNAADVRYMSMMIPHHHQAIEMTDLVDDRAADEQVRALAGRIAVAQDAEIVTMRQWLDRHGHGGHEDAHGLMPGMATPREMAALKAASGPEFDRLFLRLMIAHHEGALTMAADQQANGIEPRALEMAQDVLSSQAAEIDRMRALLDGSR</sequence>
<dbReference type="Proteomes" id="UP000238362">
    <property type="component" value="Unassembled WGS sequence"/>
</dbReference>
<dbReference type="InterPro" id="IPR012347">
    <property type="entry name" value="Ferritin-like"/>
</dbReference>
<proteinExistence type="predicted"/>
<evidence type="ECO:0000313" key="4">
    <source>
        <dbReference type="Proteomes" id="UP000238362"/>
    </source>
</evidence>
<evidence type="ECO:0000259" key="2">
    <source>
        <dbReference type="Pfam" id="PF03713"/>
    </source>
</evidence>
<accession>A0A2T0LXG4</accession>
<protein>
    <submittedName>
        <fullName evidence="3">Uncharacterized protein (DUF305 family)</fullName>
    </submittedName>
</protein>
<name>A0A2T0LXG4_9PSEU</name>
<dbReference type="Gene3D" id="1.20.1260.10">
    <property type="match status" value="1"/>
</dbReference>
<dbReference type="AlphaFoldDB" id="A0A2T0LXG4"/>
<keyword evidence="4" id="KW-1185">Reference proteome</keyword>
<evidence type="ECO:0000256" key="1">
    <source>
        <dbReference type="SAM" id="SignalP"/>
    </source>
</evidence>
<dbReference type="PANTHER" id="PTHR36933">
    <property type="entry name" value="SLL0788 PROTEIN"/>
    <property type="match status" value="1"/>
</dbReference>
<evidence type="ECO:0000313" key="3">
    <source>
        <dbReference type="EMBL" id="PRX48713.1"/>
    </source>
</evidence>
<organism evidence="3 4">
    <name type="scientific">Prauserella shujinwangii</name>
    <dbReference type="NCBI Taxonomy" id="1453103"/>
    <lineage>
        <taxon>Bacteria</taxon>
        <taxon>Bacillati</taxon>
        <taxon>Actinomycetota</taxon>
        <taxon>Actinomycetes</taxon>
        <taxon>Pseudonocardiales</taxon>
        <taxon>Pseudonocardiaceae</taxon>
        <taxon>Prauserella</taxon>
    </lineage>
</organism>
<reference evidence="3 4" key="1">
    <citation type="submission" date="2018-03" db="EMBL/GenBank/DDBJ databases">
        <title>Genomic Encyclopedia of Type Strains, Phase III (KMG-III): the genomes of soil and plant-associated and newly described type strains.</title>
        <authorList>
            <person name="Whitman W."/>
        </authorList>
    </citation>
    <scope>NUCLEOTIDE SEQUENCE [LARGE SCALE GENOMIC DNA]</scope>
    <source>
        <strain evidence="3 4">CGMCC 4.7125</strain>
    </source>
</reference>
<dbReference type="EMBL" id="PVNH01000004">
    <property type="protein sequence ID" value="PRX48713.1"/>
    <property type="molecule type" value="Genomic_DNA"/>
</dbReference>
<feature type="chain" id="PRO_5015716435" evidence="1">
    <location>
        <begin position="28"/>
        <end position="212"/>
    </location>
</feature>
<dbReference type="PANTHER" id="PTHR36933:SF1">
    <property type="entry name" value="SLL0788 PROTEIN"/>
    <property type="match status" value="1"/>
</dbReference>
<dbReference type="InterPro" id="IPR005183">
    <property type="entry name" value="DUF305_CopM-like"/>
</dbReference>
<comment type="caution">
    <text evidence="3">The sequence shown here is derived from an EMBL/GenBank/DDBJ whole genome shotgun (WGS) entry which is preliminary data.</text>
</comment>